<dbReference type="HOGENOM" id="CLU_2911296_0_0_2"/>
<evidence type="ECO:0000256" key="1">
    <source>
        <dbReference type="SAM" id="MobiDB-lite"/>
    </source>
</evidence>
<evidence type="ECO:0000313" key="3">
    <source>
        <dbReference type="Proteomes" id="UP000008136"/>
    </source>
</evidence>
<organism evidence="2 3">
    <name type="scientific">Archaeoglobus veneficus (strain DSM 11195 / SNP6)</name>
    <dbReference type="NCBI Taxonomy" id="693661"/>
    <lineage>
        <taxon>Archaea</taxon>
        <taxon>Methanobacteriati</taxon>
        <taxon>Methanobacteriota</taxon>
        <taxon>Archaeoglobi</taxon>
        <taxon>Archaeoglobales</taxon>
        <taxon>Archaeoglobaceae</taxon>
        <taxon>Archaeoglobus</taxon>
    </lineage>
</organism>
<keyword evidence="3" id="KW-1185">Reference proteome</keyword>
<accession>F2KNK6</accession>
<dbReference type="Proteomes" id="UP000008136">
    <property type="component" value="Chromosome"/>
</dbReference>
<protein>
    <submittedName>
        <fullName evidence="2">Uncharacterized protein</fullName>
    </submittedName>
</protein>
<sequence>MQGVSRVAVGISPIRTMNVGLSSGDHESSATFPMKKKVSHKGSLTDEKIENLMENSEMRNS</sequence>
<reference evidence="2 3" key="1">
    <citation type="submission" date="2011-03" db="EMBL/GenBank/DDBJ databases">
        <title>The complete genome of Archaeoglobus veneficus SNP6.</title>
        <authorList>
            <consortium name="US DOE Joint Genome Institute (JGI-PGF)"/>
            <person name="Lucas S."/>
            <person name="Copeland A."/>
            <person name="Lapidus A."/>
            <person name="Bruce D."/>
            <person name="Goodwin L."/>
            <person name="Pitluck S."/>
            <person name="Kyrpides N."/>
            <person name="Mavromatis K."/>
            <person name="Pagani I."/>
            <person name="Ivanova N."/>
            <person name="Mikhailova N."/>
            <person name="Lu M."/>
            <person name="Detter J.C."/>
            <person name="Tapia R."/>
            <person name="Han C."/>
            <person name="Land M."/>
            <person name="Hauser L."/>
            <person name="Markowitz V."/>
            <person name="Cheng J.-F."/>
            <person name="Hugenholtz P."/>
            <person name="Woyke T."/>
            <person name="Wu D."/>
            <person name="Spring S."/>
            <person name="Brambilla E."/>
            <person name="Klenk H.-P."/>
            <person name="Eisen J.A."/>
        </authorList>
    </citation>
    <scope>NUCLEOTIDE SEQUENCE [LARGE SCALE GENOMIC DNA]</scope>
    <source>
        <strain>SNP6</strain>
    </source>
</reference>
<feature type="compositionally biased region" description="Basic and acidic residues" evidence="1">
    <location>
        <begin position="43"/>
        <end position="61"/>
    </location>
</feature>
<dbReference type="EMBL" id="CP002588">
    <property type="protein sequence ID" value="AEA46234.1"/>
    <property type="molecule type" value="Genomic_DNA"/>
</dbReference>
<evidence type="ECO:0000313" key="2">
    <source>
        <dbReference type="EMBL" id="AEA46234.1"/>
    </source>
</evidence>
<feature type="region of interest" description="Disordered" evidence="1">
    <location>
        <begin position="17"/>
        <end position="61"/>
    </location>
</feature>
<dbReference type="AlphaFoldDB" id="F2KNK6"/>
<proteinExistence type="predicted"/>
<gene>
    <name evidence="2" type="ordered locus">Arcve_0196</name>
</gene>
<dbReference type="KEGG" id="ave:Arcve_0196"/>
<name>F2KNK6_ARCVS</name>